<dbReference type="Proteomes" id="UP000053558">
    <property type="component" value="Unassembled WGS sequence"/>
</dbReference>
<dbReference type="InterPro" id="IPR018506">
    <property type="entry name" value="Cyt_B5_heme-BS"/>
</dbReference>
<keyword evidence="10" id="KW-0408">Iron</keyword>
<dbReference type="PROSITE" id="PS50255">
    <property type="entry name" value="CYTOCHROME_B5_2"/>
    <property type="match status" value="1"/>
</dbReference>
<keyword evidence="3 14" id="KW-0444">Lipid biosynthesis</keyword>
<evidence type="ECO:0000256" key="13">
    <source>
        <dbReference type="ARBA" id="ARBA00023160"/>
    </source>
</evidence>
<protein>
    <submittedName>
        <fullName evidence="17">Delta 9-fatty acid desaturase protein</fullName>
    </submittedName>
</protein>
<evidence type="ECO:0000256" key="10">
    <source>
        <dbReference type="ARBA" id="ARBA00023004"/>
    </source>
</evidence>
<dbReference type="Pfam" id="PF00487">
    <property type="entry name" value="FA_desaturase"/>
    <property type="match status" value="1"/>
</dbReference>
<dbReference type="OrthoDB" id="10260134at2759"/>
<dbReference type="CDD" id="cd01060">
    <property type="entry name" value="Membrane-FADS-like"/>
    <property type="match status" value="1"/>
</dbReference>
<dbReference type="PRINTS" id="PR00075">
    <property type="entry name" value="FACDDSATRASE"/>
</dbReference>
<evidence type="ECO:0000313" key="17">
    <source>
        <dbReference type="EMBL" id="EIW86998.1"/>
    </source>
</evidence>
<evidence type="ECO:0000256" key="1">
    <source>
        <dbReference type="ARBA" id="ARBA00004141"/>
    </source>
</evidence>
<dbReference type="InterPro" id="IPR015876">
    <property type="entry name" value="Acyl-CoA_DS"/>
</dbReference>
<comment type="domain">
    <text evidence="14">The histidine box domains are involved in binding the catalytic metal ions.</text>
</comment>
<dbReference type="PROSITE" id="PS00191">
    <property type="entry name" value="CYTOCHROME_B5_1"/>
    <property type="match status" value="1"/>
</dbReference>
<gene>
    <name evidence="17" type="ORF">CONPUDRAFT_46103</name>
</gene>
<keyword evidence="8 15" id="KW-1133">Transmembrane helix</keyword>
<dbReference type="AlphaFoldDB" id="A0A5M3N6U4"/>
<evidence type="ECO:0000256" key="3">
    <source>
        <dbReference type="ARBA" id="ARBA00022516"/>
    </source>
</evidence>
<feature type="domain" description="Cytochrome b5 heme-binding" evidence="16">
    <location>
        <begin position="332"/>
        <end position="424"/>
    </location>
</feature>
<feature type="transmembrane region" description="Helical" evidence="15">
    <location>
        <begin position="58"/>
        <end position="77"/>
    </location>
</feature>
<dbReference type="GeneID" id="19207121"/>
<organism evidence="17 18">
    <name type="scientific">Coniophora puteana (strain RWD-64-598)</name>
    <name type="common">Brown rot fungus</name>
    <dbReference type="NCBI Taxonomy" id="741705"/>
    <lineage>
        <taxon>Eukaryota</taxon>
        <taxon>Fungi</taxon>
        <taxon>Dikarya</taxon>
        <taxon>Basidiomycota</taxon>
        <taxon>Agaricomycotina</taxon>
        <taxon>Agaricomycetes</taxon>
        <taxon>Agaricomycetidae</taxon>
        <taxon>Boletales</taxon>
        <taxon>Coniophorineae</taxon>
        <taxon>Coniophoraceae</taxon>
        <taxon>Coniophora</taxon>
    </lineage>
</organism>
<dbReference type="GO" id="GO:0005789">
    <property type="term" value="C:endoplasmic reticulum membrane"/>
    <property type="evidence" value="ECO:0007669"/>
    <property type="project" value="TreeGrafter"/>
</dbReference>
<comment type="caution">
    <text evidence="17">The sequence shown here is derived from an EMBL/GenBank/DDBJ whole genome shotgun (WGS) entry which is preliminary data.</text>
</comment>
<comment type="cofactor">
    <cofactor evidence="14">
        <name>Fe(2+)</name>
        <dbReference type="ChEBI" id="CHEBI:29033"/>
    </cofactor>
</comment>
<keyword evidence="18" id="KW-1185">Reference proteome</keyword>
<evidence type="ECO:0000256" key="7">
    <source>
        <dbReference type="ARBA" id="ARBA00022832"/>
    </source>
</evidence>
<dbReference type="OMA" id="IGYHRLY"/>
<dbReference type="GO" id="GO:0020037">
    <property type="term" value="F:heme binding"/>
    <property type="evidence" value="ECO:0007669"/>
    <property type="project" value="InterPro"/>
</dbReference>
<evidence type="ECO:0000259" key="16">
    <source>
        <dbReference type="PROSITE" id="PS50255"/>
    </source>
</evidence>
<dbReference type="InterPro" id="IPR036400">
    <property type="entry name" value="Cyt_B5-like_heme/steroid_sf"/>
</dbReference>
<dbReference type="EMBL" id="JH711573">
    <property type="protein sequence ID" value="EIW86998.1"/>
    <property type="molecule type" value="Genomic_DNA"/>
</dbReference>
<evidence type="ECO:0000256" key="15">
    <source>
        <dbReference type="SAM" id="Phobius"/>
    </source>
</evidence>
<evidence type="ECO:0000256" key="12">
    <source>
        <dbReference type="ARBA" id="ARBA00023136"/>
    </source>
</evidence>
<keyword evidence="7" id="KW-0276">Fatty acid metabolism</keyword>
<dbReference type="PANTHER" id="PTHR11351:SF31">
    <property type="entry name" value="DESATURASE 1, ISOFORM A-RELATED"/>
    <property type="match status" value="1"/>
</dbReference>
<keyword evidence="9 14" id="KW-0560">Oxidoreductase</keyword>
<evidence type="ECO:0000256" key="14">
    <source>
        <dbReference type="RuleBase" id="RU000581"/>
    </source>
</evidence>
<dbReference type="PANTHER" id="PTHR11351">
    <property type="entry name" value="ACYL-COA DESATURASE"/>
    <property type="match status" value="1"/>
</dbReference>
<keyword evidence="11" id="KW-0443">Lipid metabolism</keyword>
<evidence type="ECO:0000256" key="4">
    <source>
        <dbReference type="ARBA" id="ARBA00022617"/>
    </source>
</evidence>
<reference evidence="18" key="1">
    <citation type="journal article" date="2012" name="Science">
        <title>The Paleozoic origin of enzymatic lignin decomposition reconstructed from 31 fungal genomes.</title>
        <authorList>
            <person name="Floudas D."/>
            <person name="Binder M."/>
            <person name="Riley R."/>
            <person name="Barry K."/>
            <person name="Blanchette R.A."/>
            <person name="Henrissat B."/>
            <person name="Martinez A.T."/>
            <person name="Otillar R."/>
            <person name="Spatafora J.W."/>
            <person name="Yadav J.S."/>
            <person name="Aerts A."/>
            <person name="Benoit I."/>
            <person name="Boyd A."/>
            <person name="Carlson A."/>
            <person name="Copeland A."/>
            <person name="Coutinho P.M."/>
            <person name="de Vries R.P."/>
            <person name="Ferreira P."/>
            <person name="Findley K."/>
            <person name="Foster B."/>
            <person name="Gaskell J."/>
            <person name="Glotzer D."/>
            <person name="Gorecki P."/>
            <person name="Heitman J."/>
            <person name="Hesse C."/>
            <person name="Hori C."/>
            <person name="Igarashi K."/>
            <person name="Jurgens J.A."/>
            <person name="Kallen N."/>
            <person name="Kersten P."/>
            <person name="Kohler A."/>
            <person name="Kuees U."/>
            <person name="Kumar T.K.A."/>
            <person name="Kuo A."/>
            <person name="LaButti K."/>
            <person name="Larrondo L.F."/>
            <person name="Lindquist E."/>
            <person name="Ling A."/>
            <person name="Lombard V."/>
            <person name="Lucas S."/>
            <person name="Lundell T."/>
            <person name="Martin R."/>
            <person name="McLaughlin D.J."/>
            <person name="Morgenstern I."/>
            <person name="Morin E."/>
            <person name="Murat C."/>
            <person name="Nagy L.G."/>
            <person name="Nolan M."/>
            <person name="Ohm R.A."/>
            <person name="Patyshakuliyeva A."/>
            <person name="Rokas A."/>
            <person name="Ruiz-Duenas F.J."/>
            <person name="Sabat G."/>
            <person name="Salamov A."/>
            <person name="Samejima M."/>
            <person name="Schmutz J."/>
            <person name="Slot J.C."/>
            <person name="St John F."/>
            <person name="Stenlid J."/>
            <person name="Sun H."/>
            <person name="Sun S."/>
            <person name="Syed K."/>
            <person name="Tsang A."/>
            <person name="Wiebenga A."/>
            <person name="Young D."/>
            <person name="Pisabarro A."/>
            <person name="Eastwood D.C."/>
            <person name="Martin F."/>
            <person name="Cullen D."/>
            <person name="Grigoriev I.V."/>
            <person name="Hibbett D.S."/>
        </authorList>
    </citation>
    <scope>NUCLEOTIDE SEQUENCE [LARGE SCALE GENOMIC DNA]</scope>
    <source>
        <strain evidence="18">RWD-64-598 SS2</strain>
    </source>
</reference>
<comment type="similarity">
    <text evidence="2 14">Belongs to the fatty acid desaturase type 1 family.</text>
</comment>
<dbReference type="SUPFAM" id="SSF55856">
    <property type="entry name" value="Cytochrome b5-like heme/steroid binding domain"/>
    <property type="match status" value="1"/>
</dbReference>
<name>A0A5M3N6U4_CONPW</name>
<dbReference type="InterPro" id="IPR001199">
    <property type="entry name" value="Cyt_B5-like_heme/steroid-bd"/>
</dbReference>
<evidence type="ECO:0000256" key="8">
    <source>
        <dbReference type="ARBA" id="ARBA00022989"/>
    </source>
</evidence>
<sequence length="425" mass="48093">MTSQLGALSFQPKTITATKEQRPPEIWWANAIFFVGVHVAALVGACYKPPSAVPRATLVLAFVMWQLAVFGITIGYHRLYSHRAFRASLGVRVLLAILGSSGFQGSIKWWCLRHRLHHVDDVEDDPYVFRAAINSRPSPVRCSRYAATRGLLYSHVGWIFYKPKYQRISLVDREDLDNDPVPCALFFGLICPTLLGYLWNDVLGAYIWGGLVVRIAAHWEGLQPYSDENTSRGNLILALLTGGEGNHNFVIENNGVYLGQQHAFPHDYRSGPSSIDWDPSKWIINSLYRLGLVRGLRRARHEDIKEAKLYMHHKIHHHGLFGQTDSEDGWDGTSWSLKDIDEYITKKPGSCIVIIDDFVVDASSYMGEHPGGAILLRNYSVKSAAKREGELTWKDATWAFRGGLNNHSRAAKRRIRELRIARFIQ</sequence>
<evidence type="ECO:0000256" key="11">
    <source>
        <dbReference type="ARBA" id="ARBA00023098"/>
    </source>
</evidence>
<dbReference type="InterPro" id="IPR005804">
    <property type="entry name" value="FA_desaturase_dom"/>
</dbReference>
<dbReference type="GO" id="GO:0006636">
    <property type="term" value="P:unsaturated fatty acid biosynthetic process"/>
    <property type="evidence" value="ECO:0007669"/>
    <property type="project" value="TreeGrafter"/>
</dbReference>
<dbReference type="Gene3D" id="3.10.120.10">
    <property type="entry name" value="Cytochrome b5-like heme/steroid binding domain"/>
    <property type="match status" value="1"/>
</dbReference>
<keyword evidence="5 14" id="KW-0812">Transmembrane</keyword>
<feature type="transmembrane region" description="Helical" evidence="15">
    <location>
        <begin position="26"/>
        <end position="46"/>
    </location>
</feature>
<dbReference type="GO" id="GO:0005506">
    <property type="term" value="F:iron ion binding"/>
    <property type="evidence" value="ECO:0007669"/>
    <property type="project" value="TreeGrafter"/>
</dbReference>
<evidence type="ECO:0000256" key="9">
    <source>
        <dbReference type="ARBA" id="ARBA00023002"/>
    </source>
</evidence>
<dbReference type="GO" id="GO:0004768">
    <property type="term" value="F:stearoyl-CoA 9-desaturase activity"/>
    <property type="evidence" value="ECO:0007669"/>
    <property type="project" value="TreeGrafter"/>
</dbReference>
<keyword evidence="13 14" id="KW-0275">Fatty acid biosynthesis</keyword>
<keyword evidence="12 15" id="KW-0472">Membrane</keyword>
<evidence type="ECO:0000256" key="6">
    <source>
        <dbReference type="ARBA" id="ARBA00022723"/>
    </source>
</evidence>
<keyword evidence="4" id="KW-0349">Heme</keyword>
<keyword evidence="6" id="KW-0479">Metal-binding</keyword>
<accession>A0A5M3N6U4</accession>
<proteinExistence type="inferred from homology"/>
<dbReference type="KEGG" id="cput:CONPUDRAFT_46103"/>
<comment type="subcellular location">
    <subcellularLocation>
        <location evidence="1">Membrane</location>
        <topology evidence="1">Multi-pass membrane protein</topology>
    </subcellularLocation>
</comment>
<evidence type="ECO:0000256" key="2">
    <source>
        <dbReference type="ARBA" id="ARBA00009295"/>
    </source>
</evidence>
<evidence type="ECO:0000313" key="18">
    <source>
        <dbReference type="Proteomes" id="UP000053558"/>
    </source>
</evidence>
<dbReference type="RefSeq" id="XP_007762570.1">
    <property type="nucleotide sequence ID" value="XM_007764380.1"/>
</dbReference>
<evidence type="ECO:0000256" key="5">
    <source>
        <dbReference type="ARBA" id="ARBA00022692"/>
    </source>
</evidence>